<name>A0AAD2G062_9STRA</name>
<protein>
    <recommendedName>
        <fullName evidence="7">UBA domain-containing protein</fullName>
    </recommendedName>
</protein>
<comment type="caution">
    <text evidence="8">The sequence shown here is derived from an EMBL/GenBank/DDBJ whole genome shotgun (WGS) entry which is preliminary data.</text>
</comment>
<sequence length="528" mass="59939">MNSSDVCHIVKDVPGLYVDAFRGRLLRKTQDPTACFILTHYHGDHYQSLPREGKYAGPAIIHCSPVTAALLEEMHQVQPDLVKSHKYGEPFQYRVKSKGGDKVLASITFYDANHCPGACIVLIELPNGHCHVHTGDMRYHDKFKSYPLLKHLAAKKKVDLVYLDTTYSHPKHDFVPQEEAVEAIASQTAELLSSSSKTLVMLSCYSIGKEKVLWEASNRANQMLYVNERKMKMLKCVQLHDSQDAYQIINRCTEDVNKSDIHVIPMGLAGEMWPYFRPNFVKCKEYVEKLDKEYEKVVAFLPTGWADASNWNKKNSVSKKDLDLENGKRLQVEIRLISYSEHSAFRELIDFVQFLRPQKVIPTVFSDEADCRRIQDRFRHLIDSTRAKQAFFKSMNSKLETKLKESSKHLTKANVIMKVEADAQSAPSQICIEEDDIEIVCVKPSTANQQMQQIDPNCDNSKVKDLVDMGFDYGRAKRILDWNGGNLNAAINALLAGEGEMAQSTPSPPAKKQRKSPQITSFFSKKTT</sequence>
<dbReference type="GO" id="GO:0036297">
    <property type="term" value="P:interstrand cross-link repair"/>
    <property type="evidence" value="ECO:0007669"/>
    <property type="project" value="TreeGrafter"/>
</dbReference>
<dbReference type="PANTHER" id="PTHR23240:SF35">
    <property type="entry name" value="DNA REPAIR METALLO-BETA-LACTAMASE FAMILY PROTEIN-RELATED"/>
    <property type="match status" value="1"/>
</dbReference>
<dbReference type="PROSITE" id="PS50030">
    <property type="entry name" value="UBA"/>
    <property type="match status" value="1"/>
</dbReference>
<feature type="domain" description="UBA" evidence="7">
    <location>
        <begin position="453"/>
        <end position="497"/>
    </location>
</feature>
<accession>A0AAD2G062</accession>
<evidence type="ECO:0000256" key="3">
    <source>
        <dbReference type="ARBA" id="ARBA00022763"/>
    </source>
</evidence>
<organism evidence="8 9">
    <name type="scientific">Cylindrotheca closterium</name>
    <dbReference type="NCBI Taxonomy" id="2856"/>
    <lineage>
        <taxon>Eukaryota</taxon>
        <taxon>Sar</taxon>
        <taxon>Stramenopiles</taxon>
        <taxon>Ochrophyta</taxon>
        <taxon>Bacillariophyta</taxon>
        <taxon>Bacillariophyceae</taxon>
        <taxon>Bacillariophycidae</taxon>
        <taxon>Bacillariales</taxon>
        <taxon>Bacillariaceae</taxon>
        <taxon>Cylindrotheca</taxon>
    </lineage>
</organism>
<evidence type="ECO:0000256" key="4">
    <source>
        <dbReference type="ARBA" id="ARBA00023204"/>
    </source>
</evidence>
<dbReference type="EMBL" id="CAKOGP040001980">
    <property type="protein sequence ID" value="CAJ1958948.1"/>
    <property type="molecule type" value="Genomic_DNA"/>
</dbReference>
<keyword evidence="3" id="KW-0227">DNA damage</keyword>
<dbReference type="SMART" id="SM00165">
    <property type="entry name" value="UBA"/>
    <property type="match status" value="1"/>
</dbReference>
<feature type="compositionally biased region" description="Polar residues" evidence="6">
    <location>
        <begin position="516"/>
        <end position="528"/>
    </location>
</feature>
<proteinExistence type="inferred from homology"/>
<evidence type="ECO:0000313" key="8">
    <source>
        <dbReference type="EMBL" id="CAJ1958948.1"/>
    </source>
</evidence>
<evidence type="ECO:0000256" key="1">
    <source>
        <dbReference type="ARBA" id="ARBA00004123"/>
    </source>
</evidence>
<comment type="similarity">
    <text evidence="2">Belongs to the DNA repair metallo-beta-lactamase (DRMBL) family.</text>
</comment>
<dbReference type="CDD" id="cd14270">
    <property type="entry name" value="UBA"/>
    <property type="match status" value="1"/>
</dbReference>
<dbReference type="GO" id="GO:0006303">
    <property type="term" value="P:double-strand break repair via nonhomologous end joining"/>
    <property type="evidence" value="ECO:0007669"/>
    <property type="project" value="TreeGrafter"/>
</dbReference>
<keyword evidence="9" id="KW-1185">Reference proteome</keyword>
<comment type="subcellular location">
    <subcellularLocation>
        <location evidence="1">Nucleus</location>
    </subcellularLocation>
</comment>
<keyword evidence="5" id="KW-0539">Nucleus</keyword>
<keyword evidence="4" id="KW-0234">DNA repair</keyword>
<dbReference type="Gene3D" id="3.60.15.10">
    <property type="entry name" value="Ribonuclease Z/Hydroxyacylglutathione hydrolase-like"/>
    <property type="match status" value="1"/>
</dbReference>
<reference evidence="8" key="1">
    <citation type="submission" date="2023-08" db="EMBL/GenBank/DDBJ databases">
        <authorList>
            <person name="Audoor S."/>
            <person name="Bilcke G."/>
        </authorList>
    </citation>
    <scope>NUCLEOTIDE SEQUENCE</scope>
</reference>
<dbReference type="InterPro" id="IPR036866">
    <property type="entry name" value="RibonucZ/Hydroxyglut_hydro"/>
</dbReference>
<dbReference type="Gene3D" id="3.40.50.12650">
    <property type="match status" value="1"/>
</dbReference>
<evidence type="ECO:0000313" key="9">
    <source>
        <dbReference type="Proteomes" id="UP001295423"/>
    </source>
</evidence>
<evidence type="ECO:0000256" key="5">
    <source>
        <dbReference type="ARBA" id="ARBA00023242"/>
    </source>
</evidence>
<dbReference type="GO" id="GO:0003684">
    <property type="term" value="F:damaged DNA binding"/>
    <property type="evidence" value="ECO:0007669"/>
    <property type="project" value="TreeGrafter"/>
</dbReference>
<dbReference type="AlphaFoldDB" id="A0AAD2G062"/>
<dbReference type="GO" id="GO:0005634">
    <property type="term" value="C:nucleus"/>
    <property type="evidence" value="ECO:0007669"/>
    <property type="project" value="UniProtKB-SubCell"/>
</dbReference>
<dbReference type="Proteomes" id="UP001295423">
    <property type="component" value="Unassembled WGS sequence"/>
</dbReference>
<evidence type="ECO:0000259" key="7">
    <source>
        <dbReference type="PROSITE" id="PS50030"/>
    </source>
</evidence>
<dbReference type="Gene3D" id="1.10.8.10">
    <property type="entry name" value="DNA helicase RuvA subunit, C-terminal domain"/>
    <property type="match status" value="1"/>
</dbReference>
<dbReference type="InterPro" id="IPR015940">
    <property type="entry name" value="UBA"/>
</dbReference>
<gene>
    <name evidence="8" type="ORF">CYCCA115_LOCUS17432</name>
</gene>
<dbReference type="PANTHER" id="PTHR23240">
    <property type="entry name" value="DNA CROSS-LINK REPAIR PROTEIN PSO2/SNM1-RELATED"/>
    <property type="match status" value="1"/>
</dbReference>
<evidence type="ECO:0000256" key="2">
    <source>
        <dbReference type="ARBA" id="ARBA00010304"/>
    </source>
</evidence>
<dbReference type="InterPro" id="IPR011084">
    <property type="entry name" value="DRMBL"/>
</dbReference>
<dbReference type="InterPro" id="IPR009060">
    <property type="entry name" value="UBA-like_sf"/>
</dbReference>
<feature type="region of interest" description="Disordered" evidence="6">
    <location>
        <begin position="500"/>
        <end position="528"/>
    </location>
</feature>
<dbReference type="Pfam" id="PF07522">
    <property type="entry name" value="DRMBL"/>
    <property type="match status" value="1"/>
</dbReference>
<evidence type="ECO:0000256" key="6">
    <source>
        <dbReference type="SAM" id="MobiDB-lite"/>
    </source>
</evidence>
<dbReference type="SUPFAM" id="SSF56281">
    <property type="entry name" value="Metallo-hydrolase/oxidoreductase"/>
    <property type="match status" value="1"/>
</dbReference>
<dbReference type="GO" id="GO:0035312">
    <property type="term" value="F:5'-3' DNA exonuclease activity"/>
    <property type="evidence" value="ECO:0007669"/>
    <property type="project" value="TreeGrafter"/>
</dbReference>
<dbReference type="SUPFAM" id="SSF46934">
    <property type="entry name" value="UBA-like"/>
    <property type="match status" value="1"/>
</dbReference>